<organism evidence="8 9">
    <name type="scientific">Adineta ricciae</name>
    <name type="common">Rotifer</name>
    <dbReference type="NCBI Taxonomy" id="249248"/>
    <lineage>
        <taxon>Eukaryota</taxon>
        <taxon>Metazoa</taxon>
        <taxon>Spiralia</taxon>
        <taxon>Gnathifera</taxon>
        <taxon>Rotifera</taxon>
        <taxon>Eurotatoria</taxon>
        <taxon>Bdelloidea</taxon>
        <taxon>Adinetida</taxon>
        <taxon>Adinetidae</taxon>
        <taxon>Adineta</taxon>
    </lineage>
</organism>
<evidence type="ECO:0000313" key="9">
    <source>
        <dbReference type="Proteomes" id="UP000663828"/>
    </source>
</evidence>
<evidence type="ECO:0000313" key="8">
    <source>
        <dbReference type="EMBL" id="CAF1559877.1"/>
    </source>
</evidence>
<evidence type="ECO:0000256" key="1">
    <source>
        <dbReference type="ARBA" id="ARBA00004370"/>
    </source>
</evidence>
<dbReference type="GO" id="GO:0016020">
    <property type="term" value="C:membrane"/>
    <property type="evidence" value="ECO:0007669"/>
    <property type="project" value="UniProtKB-SubCell"/>
</dbReference>
<comment type="caution">
    <text evidence="8">The sequence shown here is derived from an EMBL/GenBank/DDBJ whole genome shotgun (WGS) entry which is preliminary data.</text>
</comment>
<feature type="transmembrane region" description="Helical" evidence="6">
    <location>
        <begin position="183"/>
        <end position="207"/>
    </location>
</feature>
<keyword evidence="4 6" id="KW-0472">Membrane</keyword>
<feature type="transmembrane region" description="Helical" evidence="6">
    <location>
        <begin position="52"/>
        <end position="75"/>
    </location>
</feature>
<accession>A0A815XN36</accession>
<dbReference type="PANTHER" id="PTHR14421">
    <property type="entry name" value="SPERMATOGENESIS-ASSOCIATED PROTEIN 1"/>
    <property type="match status" value="1"/>
</dbReference>
<dbReference type="InterPro" id="IPR017452">
    <property type="entry name" value="GPCR_Rhodpsn_7TM"/>
</dbReference>
<feature type="transmembrane region" description="Helical" evidence="6">
    <location>
        <begin position="133"/>
        <end position="156"/>
    </location>
</feature>
<evidence type="ECO:0000256" key="3">
    <source>
        <dbReference type="ARBA" id="ARBA00022989"/>
    </source>
</evidence>
<dbReference type="SUPFAM" id="SSF81321">
    <property type="entry name" value="Family A G protein-coupled receptor-like"/>
    <property type="match status" value="1"/>
</dbReference>
<dbReference type="InterPro" id="IPR039062">
    <property type="entry name" value="SPAT1"/>
</dbReference>
<dbReference type="AlphaFoldDB" id="A0A815XN36"/>
<dbReference type="PROSITE" id="PS50262">
    <property type="entry name" value="G_PROTEIN_RECEP_F1_2"/>
    <property type="match status" value="1"/>
</dbReference>
<protein>
    <recommendedName>
        <fullName evidence="7">G-protein coupled receptors family 1 profile domain-containing protein</fullName>
    </recommendedName>
</protein>
<dbReference type="PANTHER" id="PTHR14421:SF3">
    <property type="entry name" value="SPERMATOGENESIS-ASSOCIATED PROTEIN 1"/>
    <property type="match status" value="1"/>
</dbReference>
<reference evidence="8" key="1">
    <citation type="submission" date="2021-02" db="EMBL/GenBank/DDBJ databases">
        <authorList>
            <person name="Nowell W R."/>
        </authorList>
    </citation>
    <scope>NUCLEOTIDE SEQUENCE</scope>
</reference>
<feature type="domain" description="G-protein coupled receptors family 1 profile" evidence="7">
    <location>
        <begin position="31"/>
        <end position="251"/>
    </location>
</feature>
<keyword evidence="5" id="KW-0175">Coiled coil</keyword>
<evidence type="ECO:0000256" key="4">
    <source>
        <dbReference type="ARBA" id="ARBA00023136"/>
    </source>
</evidence>
<evidence type="ECO:0000256" key="6">
    <source>
        <dbReference type="SAM" id="Phobius"/>
    </source>
</evidence>
<comment type="subcellular location">
    <subcellularLocation>
        <location evidence="1">Membrane</location>
    </subcellularLocation>
</comment>
<evidence type="ECO:0000259" key="7">
    <source>
        <dbReference type="PROSITE" id="PS50262"/>
    </source>
</evidence>
<feature type="coiled-coil region" evidence="5">
    <location>
        <begin position="449"/>
        <end position="540"/>
    </location>
</feature>
<evidence type="ECO:0000256" key="5">
    <source>
        <dbReference type="SAM" id="Coils"/>
    </source>
</evidence>
<keyword evidence="2 6" id="KW-0812">Transmembrane</keyword>
<evidence type="ECO:0000256" key="2">
    <source>
        <dbReference type="ARBA" id="ARBA00022692"/>
    </source>
</evidence>
<dbReference type="CDD" id="cd00637">
    <property type="entry name" value="7tm_classA_rhodopsin-like"/>
    <property type="match status" value="1"/>
</dbReference>
<keyword evidence="3 6" id="KW-1133">Transmembrane helix</keyword>
<name>A0A815XN36_ADIRI</name>
<sequence>MSTTLISFYTNLSRQITTYFGSTVLVVGVVGGILNLIVFLSLRTFRENSCAFYLIFMSLANLIHLLTSLSGHIIIFGFGYDWTVITTFLCKSRVAHIQLWLLTSFTCACFAIIDQFLSTSFNPRWHRWCNIKLARYVIAATIIFWSIHSIPSVIYYNIVTSPLYPNQQACIITNGIFQAYSSFGFGLVLMGVLPLTTMTVFGLLAYYNIQNLAYRTVPLVRRELDKQLTYMVLIQLIYNFFVLSPYVVTNIASFYLPNDDLTKCLKIVSVDWHNCYFAHVDLHIYIIPKEVWKNNQNLAENDAMTNAVSVGFVRVPDDLTIADLRRHIFDISNDMSNFPKKFLYLRSVGRCLTKVKQQQEKELKVKNYRPPMAFAPEIYLLEDSRKRDANANFLRESPINRSSANDYSWEHADDKSLLLDPLPWQKSALNPTNQLIVSPKVSPRRLVKVREEQERLYLQQEQLARKRRQIEDQQEREQAAVKIQAAFRNYRQRRSQPHEEDVVLEIDRLEEEASKLTSLKEAEERNVLKVSHRLDKLRTKRFELETNRDLVVRRLQQLQAQVAHQRRKEKDLWKQKYILEKNRPTSNDHADLHDRLDQVTMRLNHTTKVRQQAEYESRLLRQELQQISSTLNGIQKYRFPKQATDPISLNITLKY</sequence>
<feature type="transmembrane region" description="Helical" evidence="6">
    <location>
        <begin position="20"/>
        <end position="40"/>
    </location>
</feature>
<feature type="transmembrane region" description="Helical" evidence="6">
    <location>
        <begin position="228"/>
        <end position="248"/>
    </location>
</feature>
<dbReference type="Proteomes" id="UP000663828">
    <property type="component" value="Unassembled WGS sequence"/>
</dbReference>
<proteinExistence type="predicted"/>
<feature type="transmembrane region" description="Helical" evidence="6">
    <location>
        <begin position="95"/>
        <end position="113"/>
    </location>
</feature>
<dbReference type="Gene3D" id="1.20.1070.10">
    <property type="entry name" value="Rhodopsin 7-helix transmembrane proteins"/>
    <property type="match status" value="1"/>
</dbReference>
<dbReference type="CDD" id="cd23767">
    <property type="entry name" value="IQCD"/>
    <property type="match status" value="1"/>
</dbReference>
<dbReference type="PROSITE" id="PS50096">
    <property type="entry name" value="IQ"/>
    <property type="match status" value="1"/>
</dbReference>
<gene>
    <name evidence="8" type="ORF">XAT740_LOCUS43535</name>
</gene>
<keyword evidence="9" id="KW-1185">Reference proteome</keyword>
<dbReference type="EMBL" id="CAJNOR010005381">
    <property type="protein sequence ID" value="CAF1559877.1"/>
    <property type="molecule type" value="Genomic_DNA"/>
</dbReference>